<dbReference type="Pfam" id="PF00571">
    <property type="entry name" value="CBS"/>
    <property type="match status" value="2"/>
</dbReference>
<comment type="caution">
    <text evidence="5">The sequence shown here is derived from an EMBL/GenBank/DDBJ whole genome shotgun (WGS) entry which is preliminary data.</text>
</comment>
<dbReference type="AlphaFoldDB" id="A0A7W6RZM1"/>
<dbReference type="InterPro" id="IPR051257">
    <property type="entry name" value="Diverse_CBS-Domain"/>
</dbReference>
<gene>
    <name evidence="5" type="ORF">GGD88_001374</name>
</gene>
<accession>A0A7W6RZM1</accession>
<reference evidence="5 6" key="1">
    <citation type="submission" date="2020-08" db="EMBL/GenBank/DDBJ databases">
        <title>Genome sequencing of Purple Non-Sulfur Bacteria from various extreme environments.</title>
        <authorList>
            <person name="Mayer M."/>
        </authorList>
    </citation>
    <scope>NUCLEOTIDE SEQUENCE [LARGE SCALE GENOMIC DNA]</scope>
    <source>
        <strain evidence="5 6">JA135</strain>
    </source>
</reference>
<evidence type="ECO:0000313" key="6">
    <source>
        <dbReference type="Proteomes" id="UP000555728"/>
    </source>
</evidence>
<feature type="domain" description="CBS" evidence="4">
    <location>
        <begin position="166"/>
        <end position="222"/>
    </location>
</feature>
<keyword evidence="6" id="KW-1185">Reference proteome</keyword>
<dbReference type="RefSeq" id="WP_184433211.1">
    <property type="nucleotide sequence ID" value="NZ_JACIGI010000008.1"/>
</dbReference>
<dbReference type="SMART" id="SM00116">
    <property type="entry name" value="CBS"/>
    <property type="match status" value="2"/>
</dbReference>
<name>A0A7W6RZM1_9PROT</name>
<evidence type="ECO:0000259" key="4">
    <source>
        <dbReference type="PROSITE" id="PS51371"/>
    </source>
</evidence>
<evidence type="ECO:0000256" key="3">
    <source>
        <dbReference type="SAM" id="MobiDB-lite"/>
    </source>
</evidence>
<dbReference type="PANTHER" id="PTHR43080:SF2">
    <property type="entry name" value="CBS DOMAIN-CONTAINING PROTEIN"/>
    <property type="match status" value="1"/>
</dbReference>
<dbReference type="PROSITE" id="PS51371">
    <property type="entry name" value="CBS"/>
    <property type="match status" value="2"/>
</dbReference>
<keyword evidence="1 2" id="KW-0129">CBS domain</keyword>
<dbReference type="PANTHER" id="PTHR43080">
    <property type="entry name" value="CBS DOMAIN-CONTAINING PROTEIN CBSX3, MITOCHONDRIAL"/>
    <property type="match status" value="1"/>
</dbReference>
<dbReference type="Gene3D" id="3.10.580.10">
    <property type="entry name" value="CBS-domain"/>
    <property type="match status" value="1"/>
</dbReference>
<organism evidence="5 6">
    <name type="scientific">Roseospira goensis</name>
    <dbReference type="NCBI Taxonomy" id="391922"/>
    <lineage>
        <taxon>Bacteria</taxon>
        <taxon>Pseudomonadati</taxon>
        <taxon>Pseudomonadota</taxon>
        <taxon>Alphaproteobacteria</taxon>
        <taxon>Rhodospirillales</taxon>
        <taxon>Rhodospirillaceae</taxon>
        <taxon>Roseospira</taxon>
    </lineage>
</organism>
<dbReference type="InterPro" id="IPR046342">
    <property type="entry name" value="CBS_dom_sf"/>
</dbReference>
<sequence>MNTDTTNTESNPLLGYRMGDCSPSELLTKSDLSGRDKLAVLRQWEYDAIELMVAEEENMGGGRPAPLSEIRDAIRSLRTDRGDGPARTGQSGGPMTVADVMTRTVKTVHSDNRIRDVARQMRTDGVGLYVVLDGDEAVGMVTDRDIVARAVADRVDLDARPVADIMTNRIVACAQDAPLSEAADLMMREGVRRLCVVDAAGDLAGILSVTDLALDHNGEATIGRVLRAIVQAPAASAPDPDKTTSRHGAASHPGGLQVYSLRPRVRR</sequence>
<feature type="domain" description="CBS" evidence="4">
    <location>
        <begin position="101"/>
        <end position="157"/>
    </location>
</feature>
<protein>
    <submittedName>
        <fullName evidence="5">CBS domain-containing protein</fullName>
    </submittedName>
</protein>
<evidence type="ECO:0000313" key="5">
    <source>
        <dbReference type="EMBL" id="MBB4285655.1"/>
    </source>
</evidence>
<dbReference type="InterPro" id="IPR000644">
    <property type="entry name" value="CBS_dom"/>
</dbReference>
<feature type="region of interest" description="Disordered" evidence="3">
    <location>
        <begin position="234"/>
        <end position="267"/>
    </location>
</feature>
<dbReference type="EMBL" id="JACIGI010000008">
    <property type="protein sequence ID" value="MBB4285655.1"/>
    <property type="molecule type" value="Genomic_DNA"/>
</dbReference>
<dbReference type="Proteomes" id="UP000555728">
    <property type="component" value="Unassembled WGS sequence"/>
</dbReference>
<dbReference type="SUPFAM" id="SSF54631">
    <property type="entry name" value="CBS-domain pair"/>
    <property type="match status" value="1"/>
</dbReference>
<evidence type="ECO:0000256" key="1">
    <source>
        <dbReference type="ARBA" id="ARBA00023122"/>
    </source>
</evidence>
<evidence type="ECO:0000256" key="2">
    <source>
        <dbReference type="PROSITE-ProRule" id="PRU00703"/>
    </source>
</evidence>
<proteinExistence type="predicted"/>